<dbReference type="Proteomes" id="UP000038009">
    <property type="component" value="Unassembled WGS sequence"/>
</dbReference>
<reference evidence="2 3" key="1">
    <citation type="journal article" date="2015" name="PLoS Pathog.">
        <title>Leptomonas seymouri: Adaptations to the Dixenous Life Cycle Analyzed by Genome Sequencing, Transcriptome Profiling and Co-infection with Leishmania donovani.</title>
        <authorList>
            <person name="Kraeva N."/>
            <person name="Butenko A."/>
            <person name="Hlavacova J."/>
            <person name="Kostygov A."/>
            <person name="Myskova J."/>
            <person name="Grybchuk D."/>
            <person name="Lestinova T."/>
            <person name="Votypka J."/>
            <person name="Volf P."/>
            <person name="Opperdoes F."/>
            <person name="Flegontov P."/>
            <person name="Lukes J."/>
            <person name="Yurchenko V."/>
        </authorList>
    </citation>
    <scope>NUCLEOTIDE SEQUENCE [LARGE SCALE GENOMIC DNA]</scope>
    <source>
        <strain evidence="2 3">ATCC 30220</strain>
    </source>
</reference>
<dbReference type="AlphaFoldDB" id="A0A0N1HYL2"/>
<proteinExistence type="predicted"/>
<feature type="region of interest" description="Disordered" evidence="1">
    <location>
        <begin position="184"/>
        <end position="241"/>
    </location>
</feature>
<comment type="caution">
    <text evidence="2">The sequence shown here is derived from an EMBL/GenBank/DDBJ whole genome shotgun (WGS) entry which is preliminary data.</text>
</comment>
<sequence length="748" mass="80965">MMSGPSLAHVFPSVAQSSNLLQYRALFQVFTYARVKKQSAELLARDAMTGGVVVPFCLPSNVVVSEAPFSAVSTQSSKQTILTADQQQQQQQAVSSEAEYSHVLLLPSSKCIGTLATLLADGFFNIAPLSSTAEKVRGAPYQHRSECEARDYFTLIELLYPDCFVAEALPLALLAMRRAEVTTPQASQSTRLATRDWKSPPVQDPRVGDDLDGEGAAGLARSPPPLPCTQNSIPTESSSREISVVSGLQSSAKSTATELVLDSFHLAGSSAAIPTSVPAGTMVPEVDPVVLDIASISGLLECRRSLATVLLSSLNESLHDVQYRELERSKSTGTVGATPTQSSEAAALCLSSEFLLTAKILLLSCMAASEVWRRQAVSAYEKAESSIGTSGVSQLPSPYDVLKKLFEQEEAIVENFTTVPVEDWVWGRDREVLAQWYDRVLGRLLLSAEAAGVHLDSFLQSSKSSASKQGEAVSRAPTLLLHRPSDGRPAMELNLSFVDTLNFALPLPVMPLQAGEVQLLLHPCVVRKTKTGLMVSSRGHELLFDSAASPTADFLQSCVTSACTSAMLQDSGAGLPVHFKRRFHELSTSEQRMIKAFLEDPQLFGLFLEKNAPMLARLTIWCEGKWPPLRGSPHNCNGDEGGGELPVVGVAATSNEGGKVAAQIKESVMLRRPFNAAVGRYVREMVVLNGFDQATVERWIDHICNDIAQDGAFSTHRATLAALVKFMALQNKWTWSPEVDALQKQYLL</sequence>
<organism evidence="2 3">
    <name type="scientific">Leptomonas seymouri</name>
    <dbReference type="NCBI Taxonomy" id="5684"/>
    <lineage>
        <taxon>Eukaryota</taxon>
        <taxon>Discoba</taxon>
        <taxon>Euglenozoa</taxon>
        <taxon>Kinetoplastea</taxon>
        <taxon>Metakinetoplastina</taxon>
        <taxon>Trypanosomatida</taxon>
        <taxon>Trypanosomatidae</taxon>
        <taxon>Leishmaniinae</taxon>
        <taxon>Leptomonas</taxon>
    </lineage>
</organism>
<dbReference type="InterPro" id="IPR035155">
    <property type="entry name" value="DUF5393"/>
</dbReference>
<protein>
    <submittedName>
        <fullName evidence="2">Uncharacterized protein</fullName>
    </submittedName>
</protein>
<evidence type="ECO:0000256" key="1">
    <source>
        <dbReference type="SAM" id="MobiDB-lite"/>
    </source>
</evidence>
<dbReference type="OrthoDB" id="272477at2759"/>
<dbReference type="VEuPathDB" id="TriTrypDB:Lsey_0117_0010"/>
<name>A0A0N1HYL2_LEPSE</name>
<feature type="compositionally biased region" description="Polar residues" evidence="1">
    <location>
        <begin position="228"/>
        <end position="241"/>
    </location>
</feature>
<keyword evidence="3" id="KW-1185">Reference proteome</keyword>
<dbReference type="OMA" id="YQHRSEC"/>
<gene>
    <name evidence="2" type="ORF">ABL78_4162</name>
</gene>
<evidence type="ECO:0000313" key="3">
    <source>
        <dbReference type="Proteomes" id="UP000038009"/>
    </source>
</evidence>
<accession>A0A0N1HYL2</accession>
<dbReference type="Pfam" id="PF17371">
    <property type="entry name" value="DUF5393"/>
    <property type="match status" value="2"/>
</dbReference>
<evidence type="ECO:0000313" key="2">
    <source>
        <dbReference type="EMBL" id="KPI86745.1"/>
    </source>
</evidence>
<dbReference type="EMBL" id="LJSK01000117">
    <property type="protein sequence ID" value="KPI86745.1"/>
    <property type="molecule type" value="Genomic_DNA"/>
</dbReference>